<feature type="compositionally biased region" description="Basic residues" evidence="1">
    <location>
        <begin position="120"/>
        <end position="133"/>
    </location>
</feature>
<evidence type="ECO:0000313" key="3">
    <source>
        <dbReference type="Proteomes" id="UP000475862"/>
    </source>
</evidence>
<feature type="region of interest" description="Disordered" evidence="1">
    <location>
        <begin position="40"/>
        <end position="84"/>
    </location>
</feature>
<sequence>MTFIVDRFRCLDNDANGGNMRPLPPGQDGVDYCKIRRDRNHHHHHHHHHHSNHHSVGGGSSGGTLRRSSASLLEPPSPTERYHGTIEGHYRLHDLALDRYVPPPSPERYSSGVSSASRSYQHHHSQQQHHHHQQQPPEDRYSSSSSSSCHGTAIGTGSGGGGGRNHYLPVSQSTSESFMSPPSPVAERFDYAARHHDSYTTTAKRNESAYSRYHIPAERFVPIVSPDDGYDGHYDRCDDAAYSSRKEAAALYSRASAIVDAMPSSAAALSRAYATATLRPSNRCCTGPLYSGGSSGGVGGSSGGGGCGGYQYGTVGRSRSPRDLSPSGLVRQQAAHLSSTGSPPKGPSNNNNNNACLQVQYDAHSVASTLPRCSSANVVCAGQNGYDEPAATGYSGSHAATRRISSSCIRESSALACCSTAAYSGHAALSGVKSAAATTSAASSTPSAVAASVAAGGATSTPSSSAQICGGSGSGGGNNNNNNAHCPPTQPNNASW</sequence>
<dbReference type="AlphaFoldDB" id="A0A6G0U2X2"/>
<comment type="caution">
    <text evidence="2">The sequence shown here is derived from an EMBL/GenBank/DDBJ whole genome shotgun (WGS) entry which is preliminary data.</text>
</comment>
<gene>
    <name evidence="2" type="ORF">AGLY_003041</name>
</gene>
<feature type="compositionally biased region" description="Gly residues" evidence="1">
    <location>
        <begin position="154"/>
        <end position="164"/>
    </location>
</feature>
<feature type="compositionally biased region" description="Low complexity" evidence="1">
    <location>
        <begin position="110"/>
        <end position="119"/>
    </location>
</feature>
<feature type="compositionally biased region" description="Basic residues" evidence="1">
    <location>
        <begin position="40"/>
        <end position="53"/>
    </location>
</feature>
<name>A0A6G0U2X2_APHGL</name>
<keyword evidence="3" id="KW-1185">Reference proteome</keyword>
<proteinExistence type="predicted"/>
<feature type="compositionally biased region" description="Low complexity" evidence="1">
    <location>
        <begin position="142"/>
        <end position="153"/>
    </location>
</feature>
<accession>A0A6G0U2X2</accession>
<feature type="region of interest" description="Disordered" evidence="1">
    <location>
        <begin position="98"/>
        <end position="183"/>
    </location>
</feature>
<protein>
    <submittedName>
        <fullName evidence="2">Uncharacterized protein</fullName>
    </submittedName>
</protein>
<evidence type="ECO:0000256" key="1">
    <source>
        <dbReference type="SAM" id="MobiDB-lite"/>
    </source>
</evidence>
<feature type="compositionally biased region" description="Polar residues" evidence="1">
    <location>
        <begin position="170"/>
        <end position="180"/>
    </location>
</feature>
<dbReference type="EMBL" id="VYZN01000009">
    <property type="protein sequence ID" value="KAE9543130.1"/>
    <property type="molecule type" value="Genomic_DNA"/>
</dbReference>
<dbReference type="OrthoDB" id="2146116at2759"/>
<dbReference type="Proteomes" id="UP000475862">
    <property type="component" value="Unassembled WGS sequence"/>
</dbReference>
<organism evidence="2 3">
    <name type="scientific">Aphis glycines</name>
    <name type="common">Soybean aphid</name>
    <dbReference type="NCBI Taxonomy" id="307491"/>
    <lineage>
        <taxon>Eukaryota</taxon>
        <taxon>Metazoa</taxon>
        <taxon>Ecdysozoa</taxon>
        <taxon>Arthropoda</taxon>
        <taxon>Hexapoda</taxon>
        <taxon>Insecta</taxon>
        <taxon>Pterygota</taxon>
        <taxon>Neoptera</taxon>
        <taxon>Paraneoptera</taxon>
        <taxon>Hemiptera</taxon>
        <taxon>Sternorrhyncha</taxon>
        <taxon>Aphidomorpha</taxon>
        <taxon>Aphidoidea</taxon>
        <taxon>Aphididae</taxon>
        <taxon>Aphidini</taxon>
        <taxon>Aphis</taxon>
        <taxon>Aphis</taxon>
    </lineage>
</organism>
<reference evidence="2 3" key="1">
    <citation type="submission" date="2019-08" db="EMBL/GenBank/DDBJ databases">
        <title>The genome of the soybean aphid Biotype 1, its phylome, world population structure and adaptation to the North American continent.</title>
        <authorList>
            <person name="Giordano R."/>
            <person name="Donthu R.K."/>
            <person name="Hernandez A.G."/>
            <person name="Wright C.L."/>
            <person name="Zimin A.V."/>
        </authorList>
    </citation>
    <scope>NUCLEOTIDE SEQUENCE [LARGE SCALE GENOMIC DNA]</scope>
    <source>
        <tissue evidence="2">Whole aphids</tissue>
    </source>
</reference>
<evidence type="ECO:0000313" key="2">
    <source>
        <dbReference type="EMBL" id="KAE9543130.1"/>
    </source>
</evidence>
<feature type="region of interest" description="Disordered" evidence="1">
    <location>
        <begin position="317"/>
        <end position="354"/>
    </location>
</feature>